<name>A0A1Y6BYZ4_9BACT</name>
<evidence type="ECO:0000313" key="18">
    <source>
        <dbReference type="EMBL" id="SMF36790.1"/>
    </source>
</evidence>
<dbReference type="GO" id="GO:0016995">
    <property type="term" value="F:cholesterol oxidase activity"/>
    <property type="evidence" value="ECO:0007669"/>
    <property type="project" value="UniProtKB-EC"/>
</dbReference>
<dbReference type="Gene3D" id="3.40.50.1820">
    <property type="entry name" value="alpha/beta hydrolase"/>
    <property type="match status" value="1"/>
</dbReference>
<dbReference type="Proteomes" id="UP000192907">
    <property type="component" value="Unassembled WGS sequence"/>
</dbReference>
<feature type="domain" description="4Fe-4S ferredoxin-type" evidence="17">
    <location>
        <begin position="389"/>
        <end position="419"/>
    </location>
</feature>
<keyword evidence="7" id="KW-0443">Lipid metabolism</keyword>
<dbReference type="GO" id="GO:0004089">
    <property type="term" value="F:carbonate dehydratase activity"/>
    <property type="evidence" value="ECO:0007669"/>
    <property type="project" value="InterPro"/>
</dbReference>
<dbReference type="STRING" id="1513793.SAMN06296036_11155"/>
<dbReference type="InterPro" id="IPR017896">
    <property type="entry name" value="4Fe4S_Fe-S-bd"/>
</dbReference>
<dbReference type="EC" id="1.1.3.6" evidence="13"/>
<evidence type="ECO:0000256" key="2">
    <source>
        <dbReference type="ARBA" id="ARBA00010790"/>
    </source>
</evidence>
<dbReference type="OrthoDB" id="5287560at2"/>
<accession>A0A1Y6BYZ4</accession>
<dbReference type="PANTHER" id="PTHR47470">
    <property type="entry name" value="CHOLESTEROL OXIDASE"/>
    <property type="match status" value="1"/>
</dbReference>
<comment type="pathway">
    <text evidence="12">Steroid metabolism; cholesterol degradation.</text>
</comment>
<evidence type="ECO:0000256" key="11">
    <source>
        <dbReference type="ARBA" id="ARBA00038856"/>
    </source>
</evidence>
<dbReference type="Gene3D" id="3.50.50.60">
    <property type="entry name" value="FAD/NAD(P)-binding domain"/>
    <property type="match status" value="3"/>
</dbReference>
<dbReference type="InterPro" id="IPR015892">
    <property type="entry name" value="Carbonic_anhydrase_CS"/>
</dbReference>
<evidence type="ECO:0000256" key="1">
    <source>
        <dbReference type="ARBA" id="ARBA00001974"/>
    </source>
</evidence>
<evidence type="ECO:0000256" key="12">
    <source>
        <dbReference type="ARBA" id="ARBA00049645"/>
    </source>
</evidence>
<keyword evidence="9" id="KW-0753">Steroid metabolism</keyword>
<evidence type="ECO:0000256" key="10">
    <source>
        <dbReference type="ARBA" id="ARBA00023235"/>
    </source>
</evidence>
<feature type="region of interest" description="Disordered" evidence="16">
    <location>
        <begin position="527"/>
        <end position="555"/>
    </location>
</feature>
<dbReference type="GO" id="GO:0008270">
    <property type="term" value="F:zinc ion binding"/>
    <property type="evidence" value="ECO:0007669"/>
    <property type="project" value="InterPro"/>
</dbReference>
<dbReference type="SUPFAM" id="SSF53474">
    <property type="entry name" value="alpha/beta-Hydrolases"/>
    <property type="match status" value="1"/>
</dbReference>
<protein>
    <recommendedName>
        <fullName evidence="14">Cholesterol oxidase</fullName>
        <ecNumber evidence="13">1.1.3.6</ecNumber>
        <ecNumber evidence="11">5.3.3.1</ecNumber>
    </recommendedName>
    <alternativeName>
        <fullName evidence="15">Cholesterol isomerase</fullName>
    </alternativeName>
</protein>
<evidence type="ECO:0000256" key="8">
    <source>
        <dbReference type="ARBA" id="ARBA00023166"/>
    </source>
</evidence>
<keyword evidence="10" id="KW-0413">Isomerase</keyword>
<evidence type="ECO:0000256" key="15">
    <source>
        <dbReference type="ARBA" id="ARBA00049778"/>
    </source>
</evidence>
<dbReference type="EC" id="5.3.3.1" evidence="11"/>
<keyword evidence="4" id="KW-0285">Flavoprotein</keyword>
<organism evidence="18 19">
    <name type="scientific">Pseudobacteriovorax antillogorgiicola</name>
    <dbReference type="NCBI Taxonomy" id="1513793"/>
    <lineage>
        <taxon>Bacteria</taxon>
        <taxon>Pseudomonadati</taxon>
        <taxon>Bdellovibrionota</taxon>
        <taxon>Oligoflexia</taxon>
        <taxon>Oligoflexales</taxon>
        <taxon>Pseudobacteriovoracaceae</taxon>
        <taxon>Pseudobacteriovorax</taxon>
    </lineage>
</organism>
<dbReference type="RefSeq" id="WP_132320183.1">
    <property type="nucleotide sequence ID" value="NZ_SLZT01000011.1"/>
</dbReference>
<evidence type="ECO:0000256" key="5">
    <source>
        <dbReference type="ARBA" id="ARBA00022827"/>
    </source>
</evidence>
<dbReference type="GO" id="GO:0004769">
    <property type="term" value="F:steroid Delta-isomerase activity"/>
    <property type="evidence" value="ECO:0007669"/>
    <property type="project" value="UniProtKB-EC"/>
</dbReference>
<dbReference type="Pfam" id="PF05199">
    <property type="entry name" value="GMC_oxred_C"/>
    <property type="match status" value="1"/>
</dbReference>
<proteinExistence type="inferred from homology"/>
<keyword evidence="5" id="KW-0274">FAD</keyword>
<keyword evidence="6" id="KW-0560">Oxidoreductase</keyword>
<dbReference type="InterPro" id="IPR036188">
    <property type="entry name" value="FAD/NAD-bd_sf"/>
</dbReference>
<dbReference type="PANTHER" id="PTHR47470:SF1">
    <property type="entry name" value="FAD-DEPENDENT OXIDOREDUCTASE 2 FAD BINDING DOMAIN-CONTAINING PROTEIN"/>
    <property type="match status" value="1"/>
</dbReference>
<gene>
    <name evidence="18" type="ORF">SAMN06296036_11155</name>
</gene>
<dbReference type="EMBL" id="FWZT01000011">
    <property type="protein sequence ID" value="SMF36790.1"/>
    <property type="molecule type" value="Genomic_DNA"/>
</dbReference>
<evidence type="ECO:0000259" key="17">
    <source>
        <dbReference type="PROSITE" id="PS51379"/>
    </source>
</evidence>
<dbReference type="Pfam" id="PF00732">
    <property type="entry name" value="GMC_oxred_N"/>
    <property type="match status" value="1"/>
</dbReference>
<sequence length="1146" mass="128171">MTKTLNFQETMSGVIYPSQKQKNFELKDDQPNHKIILTMELSLQDPPSLLRDGHVSGTINGWVESDALGGISLIEDGMVSLFTNSMLEDVEREMTYSLVVKSPMHGLLTIDGRKLLRGLNPLKIWYETTTLMLHIRKCTPRSKTTESLFEGQASVSAMGLIHHLRSMTTNCSDSRVAASCISQFLAGFVRNCYEIYAQPMASRNQTLSDQNSIPKFQDTIVIGSGYGGAISAARLASKGYPVAILERGREFKSGDFPDSSLKALREFQVNHFLAPRNPSGLFDFRTFDDAAVVVGCGLGGTSLINANVVAPPDPGIFSHSSWPEAIRRKPQQMNRYFHVVSSVLAAKPFPESGEKPLAKRRLFREFSQKHQIPLTDPPLAINFDGSCYNKFGVKQSPCISCGNCCSGCNYGAKNSLDKNYLPMAKSFGARIFTGIEVSHIEKLDNHDYQVYYWNHSSSKASKRQENLQVVRCRQLILAAGALGSPEILLRSRELGGIQLSSTLGKSFSLNGGTIGWIYNTDKSAHPIGFNRQSSPEKRRKSQHRKDDYQGEERRKSSAFHKVFKAMKSNRYRPQVGPTITNMLDYRSLSSKQQPHQGGFVIEDSSIPGVLSPLLPWAVTISSFKFGQSPGDLKIKSLAPIARSLIKGSYQGAIDNSLALLGVGQDRQQGQVFLPDYSGTNDLLRKRLDLSWPGLNRSPWYKEIHREFNKFQQDLGGIFVDYNGLGLNRPISVHPLGGCAMGESHETGVVNHRCETFDPQGGIHKGLYVCDGSIIPTSIGTNPLLTISALTERSMDYIQNYSAGEAPKYMEPLPRKRFDSPDIPNTKRLVQFSQRFARGFQYQTTTKSSSHLRVFAKHTQWKIRANDGSLVTLTRLQRDFKARSCIILMPDIYQNFEDYTSGAMAPLSQAVLDQGYDLVIADSRLTRLRGKSHSIETFDHVAAYDIPIIMEDLGSLSYEHQHLISPGFSNFASLLACNNILFRSISSYISLGISFIPNISPAWRKTSSISKSFQWIPGLSSSCLPRSYQSHLERMIRTGHICRFHNRKQDYLSSLPKNPVEDFVKSGIPTLFIAGKDDRLFKSSQKDAFALLEELSPGKHQYIEIPKYNYPDLISSPKWNQDVGNWLFPFLRLQEEKKRGLDPANSM</sequence>
<comment type="cofactor">
    <cofactor evidence="1">
        <name>FAD</name>
        <dbReference type="ChEBI" id="CHEBI:57692"/>
    </cofactor>
</comment>
<evidence type="ECO:0000256" key="6">
    <source>
        <dbReference type="ARBA" id="ARBA00023002"/>
    </source>
</evidence>
<dbReference type="GO" id="GO:0015976">
    <property type="term" value="P:carbon utilization"/>
    <property type="evidence" value="ECO:0007669"/>
    <property type="project" value="InterPro"/>
</dbReference>
<dbReference type="GO" id="GO:0008203">
    <property type="term" value="P:cholesterol metabolic process"/>
    <property type="evidence" value="ECO:0007669"/>
    <property type="project" value="UniProtKB-KW"/>
</dbReference>
<evidence type="ECO:0000256" key="3">
    <source>
        <dbReference type="ARBA" id="ARBA00022548"/>
    </source>
</evidence>
<evidence type="ECO:0000256" key="4">
    <source>
        <dbReference type="ARBA" id="ARBA00022630"/>
    </source>
</evidence>
<comment type="similarity">
    <text evidence="2">Belongs to the GMC oxidoreductase family.</text>
</comment>
<dbReference type="PROSITE" id="PS51379">
    <property type="entry name" value="4FE4S_FER_2"/>
    <property type="match status" value="1"/>
</dbReference>
<reference evidence="19" key="1">
    <citation type="submission" date="2017-04" db="EMBL/GenBank/DDBJ databases">
        <authorList>
            <person name="Varghese N."/>
            <person name="Submissions S."/>
        </authorList>
    </citation>
    <scope>NUCLEOTIDE SEQUENCE [LARGE SCALE GENOMIC DNA]</scope>
    <source>
        <strain evidence="19">RKEM611</strain>
    </source>
</reference>
<dbReference type="InterPro" id="IPR052542">
    <property type="entry name" value="Cholesterol_Oxidase"/>
</dbReference>
<feature type="compositionally biased region" description="Basic and acidic residues" evidence="16">
    <location>
        <begin position="544"/>
        <end position="555"/>
    </location>
</feature>
<keyword evidence="19" id="KW-1185">Reference proteome</keyword>
<evidence type="ECO:0000256" key="13">
    <source>
        <dbReference type="ARBA" id="ARBA00049723"/>
    </source>
</evidence>
<dbReference type="InterPro" id="IPR029058">
    <property type="entry name" value="AB_hydrolase_fold"/>
</dbReference>
<dbReference type="GO" id="GO:0050660">
    <property type="term" value="F:flavin adenine dinucleotide binding"/>
    <property type="evidence" value="ECO:0007669"/>
    <property type="project" value="InterPro"/>
</dbReference>
<evidence type="ECO:0000313" key="19">
    <source>
        <dbReference type="Proteomes" id="UP000192907"/>
    </source>
</evidence>
<evidence type="ECO:0000256" key="16">
    <source>
        <dbReference type="SAM" id="MobiDB-lite"/>
    </source>
</evidence>
<keyword evidence="8" id="KW-1207">Sterol metabolism</keyword>
<dbReference type="PROSITE" id="PS00704">
    <property type="entry name" value="PROK_CO2_ANHYDRASE_1"/>
    <property type="match status" value="1"/>
</dbReference>
<dbReference type="AlphaFoldDB" id="A0A1Y6BYZ4"/>
<dbReference type="InterPro" id="IPR007867">
    <property type="entry name" value="GMC_OxRtase_C"/>
</dbReference>
<evidence type="ECO:0000256" key="14">
    <source>
        <dbReference type="ARBA" id="ARBA00049744"/>
    </source>
</evidence>
<dbReference type="InterPro" id="IPR000172">
    <property type="entry name" value="GMC_OxRdtase_N"/>
</dbReference>
<evidence type="ECO:0000256" key="9">
    <source>
        <dbReference type="ARBA" id="ARBA00023221"/>
    </source>
</evidence>
<evidence type="ECO:0000256" key="7">
    <source>
        <dbReference type="ARBA" id="ARBA00023098"/>
    </source>
</evidence>
<dbReference type="SUPFAM" id="SSF51905">
    <property type="entry name" value="FAD/NAD(P)-binding domain"/>
    <property type="match status" value="1"/>
</dbReference>
<keyword evidence="3" id="KW-0153">Cholesterol metabolism</keyword>